<dbReference type="AlphaFoldDB" id="K1QU86"/>
<sequence length="126" mass="14488">MDVHFRCIHILQRMCDPDQPIHLHCFTGNQELVKLWIDRFSNVYFGFTGAVESFSVISGLRTVPVNRVLLNPDSPYMKPGGGYINIPVFIKDVASQVASRLKVTIKYLLWETVRNGHRLYKIKPLT</sequence>
<comment type="similarity">
    <text evidence="1">Belongs to the metallo-dependent hydrolases superfamily. TatD-type hydrolase family.</text>
</comment>
<dbReference type="PANTHER" id="PTHR46363">
    <property type="entry name" value="DEOXYRIBONUCLEASE TATDN2-RELATED"/>
    <property type="match status" value="1"/>
</dbReference>
<dbReference type="GO" id="GO:0016788">
    <property type="term" value="F:hydrolase activity, acting on ester bonds"/>
    <property type="evidence" value="ECO:0007669"/>
    <property type="project" value="InterPro"/>
</dbReference>
<reference evidence="2" key="1">
    <citation type="journal article" date="2012" name="Nature">
        <title>The oyster genome reveals stress adaptation and complexity of shell formation.</title>
        <authorList>
            <person name="Zhang G."/>
            <person name="Fang X."/>
            <person name="Guo X."/>
            <person name="Li L."/>
            <person name="Luo R."/>
            <person name="Xu F."/>
            <person name="Yang P."/>
            <person name="Zhang L."/>
            <person name="Wang X."/>
            <person name="Qi H."/>
            <person name="Xiong Z."/>
            <person name="Que H."/>
            <person name="Xie Y."/>
            <person name="Holland P.W."/>
            <person name="Paps J."/>
            <person name="Zhu Y."/>
            <person name="Wu F."/>
            <person name="Chen Y."/>
            <person name="Wang J."/>
            <person name="Peng C."/>
            <person name="Meng J."/>
            <person name="Yang L."/>
            <person name="Liu J."/>
            <person name="Wen B."/>
            <person name="Zhang N."/>
            <person name="Huang Z."/>
            <person name="Zhu Q."/>
            <person name="Feng Y."/>
            <person name="Mount A."/>
            <person name="Hedgecock D."/>
            <person name="Xu Z."/>
            <person name="Liu Y."/>
            <person name="Domazet-Loso T."/>
            <person name="Du Y."/>
            <person name="Sun X."/>
            <person name="Zhang S."/>
            <person name="Liu B."/>
            <person name="Cheng P."/>
            <person name="Jiang X."/>
            <person name="Li J."/>
            <person name="Fan D."/>
            <person name="Wang W."/>
            <person name="Fu W."/>
            <person name="Wang T."/>
            <person name="Wang B."/>
            <person name="Zhang J."/>
            <person name="Peng Z."/>
            <person name="Li Y."/>
            <person name="Li N."/>
            <person name="Wang J."/>
            <person name="Chen M."/>
            <person name="He Y."/>
            <person name="Tan F."/>
            <person name="Song X."/>
            <person name="Zheng Q."/>
            <person name="Huang R."/>
            <person name="Yang H."/>
            <person name="Du X."/>
            <person name="Chen L."/>
            <person name="Yang M."/>
            <person name="Gaffney P.M."/>
            <person name="Wang S."/>
            <person name="Luo L."/>
            <person name="She Z."/>
            <person name="Ming Y."/>
            <person name="Huang W."/>
            <person name="Zhang S."/>
            <person name="Huang B."/>
            <person name="Zhang Y."/>
            <person name="Qu T."/>
            <person name="Ni P."/>
            <person name="Miao G."/>
            <person name="Wang J."/>
            <person name="Wang Q."/>
            <person name="Steinberg C.E."/>
            <person name="Wang H."/>
            <person name="Li N."/>
            <person name="Qian L."/>
            <person name="Zhang G."/>
            <person name="Li Y."/>
            <person name="Yang H."/>
            <person name="Liu X."/>
            <person name="Wang J."/>
            <person name="Yin Y."/>
            <person name="Wang J."/>
        </authorList>
    </citation>
    <scope>NUCLEOTIDE SEQUENCE [LARGE SCALE GENOMIC DNA]</scope>
    <source>
        <strain evidence="2">05x7-T-G4-1.051#20</strain>
    </source>
</reference>
<evidence type="ECO:0000313" key="2">
    <source>
        <dbReference type="EMBL" id="EKC25081.1"/>
    </source>
</evidence>
<dbReference type="InParanoid" id="K1QU86"/>
<accession>K1QU86</accession>
<organism evidence="2">
    <name type="scientific">Magallana gigas</name>
    <name type="common">Pacific oyster</name>
    <name type="synonym">Crassostrea gigas</name>
    <dbReference type="NCBI Taxonomy" id="29159"/>
    <lineage>
        <taxon>Eukaryota</taxon>
        <taxon>Metazoa</taxon>
        <taxon>Spiralia</taxon>
        <taxon>Lophotrochozoa</taxon>
        <taxon>Mollusca</taxon>
        <taxon>Bivalvia</taxon>
        <taxon>Autobranchia</taxon>
        <taxon>Pteriomorphia</taxon>
        <taxon>Ostreida</taxon>
        <taxon>Ostreoidea</taxon>
        <taxon>Ostreidae</taxon>
        <taxon>Magallana</taxon>
    </lineage>
</organism>
<name>K1QU86_MAGGI</name>
<proteinExistence type="inferred from homology"/>
<dbReference type="InterPro" id="IPR032466">
    <property type="entry name" value="Metal_Hydrolase"/>
</dbReference>
<dbReference type="Gene3D" id="3.20.20.140">
    <property type="entry name" value="Metal-dependent hydrolases"/>
    <property type="match status" value="1"/>
</dbReference>
<dbReference type="EMBL" id="JH818673">
    <property type="protein sequence ID" value="EKC25081.1"/>
    <property type="molecule type" value="Genomic_DNA"/>
</dbReference>
<protein>
    <submittedName>
        <fullName evidence="2">Putative deoxyribonuclease TATDN2</fullName>
    </submittedName>
</protein>
<dbReference type="Pfam" id="PF01026">
    <property type="entry name" value="TatD_DNase"/>
    <property type="match status" value="1"/>
</dbReference>
<evidence type="ECO:0000256" key="1">
    <source>
        <dbReference type="ARBA" id="ARBA00009275"/>
    </source>
</evidence>
<dbReference type="SUPFAM" id="SSF51556">
    <property type="entry name" value="Metallo-dependent hydrolases"/>
    <property type="match status" value="1"/>
</dbReference>
<gene>
    <name evidence="2" type="ORF">CGI_10010536</name>
</gene>
<dbReference type="PANTHER" id="PTHR46363:SF1">
    <property type="entry name" value="DEOXYRIBONUCLEASE TATDN2-RELATED"/>
    <property type="match status" value="1"/>
</dbReference>
<dbReference type="HOGENOM" id="CLU_031506_8_0_1"/>
<dbReference type="InterPro" id="IPR001130">
    <property type="entry name" value="TatD-like"/>
</dbReference>